<evidence type="ECO:0000256" key="1">
    <source>
        <dbReference type="SAM" id="MobiDB-lite"/>
    </source>
</evidence>
<feature type="region of interest" description="Disordered" evidence="1">
    <location>
        <begin position="165"/>
        <end position="208"/>
    </location>
</feature>
<organism evidence="2 3">
    <name type="scientific">Sphenostylis stenocarpa</name>
    <dbReference type="NCBI Taxonomy" id="92480"/>
    <lineage>
        <taxon>Eukaryota</taxon>
        <taxon>Viridiplantae</taxon>
        <taxon>Streptophyta</taxon>
        <taxon>Embryophyta</taxon>
        <taxon>Tracheophyta</taxon>
        <taxon>Spermatophyta</taxon>
        <taxon>Magnoliopsida</taxon>
        <taxon>eudicotyledons</taxon>
        <taxon>Gunneridae</taxon>
        <taxon>Pentapetalae</taxon>
        <taxon>rosids</taxon>
        <taxon>fabids</taxon>
        <taxon>Fabales</taxon>
        <taxon>Fabaceae</taxon>
        <taxon>Papilionoideae</taxon>
        <taxon>50 kb inversion clade</taxon>
        <taxon>NPAAA clade</taxon>
        <taxon>indigoferoid/millettioid clade</taxon>
        <taxon>Phaseoleae</taxon>
        <taxon>Sphenostylis</taxon>
    </lineage>
</organism>
<accession>A0AA86SL17</accession>
<name>A0AA86SL17_9FABA</name>
<gene>
    <name evidence="2" type="ORF">AYBTSS11_LOCUS20046</name>
</gene>
<evidence type="ECO:0000313" key="2">
    <source>
        <dbReference type="EMBL" id="CAJ1963939.1"/>
    </source>
</evidence>
<dbReference type="EMBL" id="OY731403">
    <property type="protein sequence ID" value="CAJ1963939.1"/>
    <property type="molecule type" value="Genomic_DNA"/>
</dbReference>
<dbReference type="Gramene" id="rna-AYBTSS11_LOCUS20046">
    <property type="protein sequence ID" value="CAJ1963939.1"/>
    <property type="gene ID" value="gene-AYBTSS11_LOCUS20046"/>
</dbReference>
<proteinExistence type="predicted"/>
<feature type="compositionally biased region" description="Low complexity" evidence="1">
    <location>
        <begin position="165"/>
        <end position="186"/>
    </location>
</feature>
<evidence type="ECO:0000313" key="3">
    <source>
        <dbReference type="Proteomes" id="UP001189624"/>
    </source>
</evidence>
<sequence length="208" mass="22655">MTPKPESGSGMAGGGEARLEAELEEKKREIGFLRERIAFERLGRINADLELKKLRQKKLVKLVYWTSFPKLLLTSVLLSTNILSVGLTSLSLTPAGGNLGIEDERNPQATLDRKESTSCTIIDNGHQSSPAAFQKNLLTGSNERIGNLKRKFVSSNINILEGLDSEASSDSSSSSLSSGSFDMDSLPVTNNRETRADATSLRLNLSKR</sequence>
<protein>
    <submittedName>
        <fullName evidence="2">Uncharacterized protein</fullName>
    </submittedName>
</protein>
<reference evidence="2" key="1">
    <citation type="submission" date="2023-10" db="EMBL/GenBank/DDBJ databases">
        <authorList>
            <person name="Domelevo Entfellner J.-B."/>
        </authorList>
    </citation>
    <scope>NUCLEOTIDE SEQUENCE</scope>
</reference>
<keyword evidence="3" id="KW-1185">Reference proteome</keyword>
<dbReference type="AlphaFoldDB" id="A0AA86SL17"/>
<dbReference type="Proteomes" id="UP001189624">
    <property type="component" value="Chromosome 6"/>
</dbReference>